<name>S7QH04_GLOTA</name>
<evidence type="ECO:0000313" key="2">
    <source>
        <dbReference type="EMBL" id="EPQ58488.1"/>
    </source>
</evidence>
<dbReference type="STRING" id="670483.S7QH04"/>
<keyword evidence="3" id="KW-1185">Reference proteome</keyword>
<proteinExistence type="predicted"/>
<reference evidence="2 3" key="1">
    <citation type="journal article" date="2012" name="Science">
        <title>The Paleozoic origin of enzymatic lignin decomposition reconstructed from 31 fungal genomes.</title>
        <authorList>
            <person name="Floudas D."/>
            <person name="Binder M."/>
            <person name="Riley R."/>
            <person name="Barry K."/>
            <person name="Blanchette R.A."/>
            <person name="Henrissat B."/>
            <person name="Martinez A.T."/>
            <person name="Otillar R."/>
            <person name="Spatafora J.W."/>
            <person name="Yadav J.S."/>
            <person name="Aerts A."/>
            <person name="Benoit I."/>
            <person name="Boyd A."/>
            <person name="Carlson A."/>
            <person name="Copeland A."/>
            <person name="Coutinho P.M."/>
            <person name="de Vries R.P."/>
            <person name="Ferreira P."/>
            <person name="Findley K."/>
            <person name="Foster B."/>
            <person name="Gaskell J."/>
            <person name="Glotzer D."/>
            <person name="Gorecki P."/>
            <person name="Heitman J."/>
            <person name="Hesse C."/>
            <person name="Hori C."/>
            <person name="Igarashi K."/>
            <person name="Jurgens J.A."/>
            <person name="Kallen N."/>
            <person name="Kersten P."/>
            <person name="Kohler A."/>
            <person name="Kuees U."/>
            <person name="Kumar T.K.A."/>
            <person name="Kuo A."/>
            <person name="LaButti K."/>
            <person name="Larrondo L.F."/>
            <person name="Lindquist E."/>
            <person name="Ling A."/>
            <person name="Lombard V."/>
            <person name="Lucas S."/>
            <person name="Lundell T."/>
            <person name="Martin R."/>
            <person name="McLaughlin D.J."/>
            <person name="Morgenstern I."/>
            <person name="Morin E."/>
            <person name="Murat C."/>
            <person name="Nagy L.G."/>
            <person name="Nolan M."/>
            <person name="Ohm R.A."/>
            <person name="Patyshakuliyeva A."/>
            <person name="Rokas A."/>
            <person name="Ruiz-Duenas F.J."/>
            <person name="Sabat G."/>
            <person name="Salamov A."/>
            <person name="Samejima M."/>
            <person name="Schmutz J."/>
            <person name="Slot J.C."/>
            <person name="St John F."/>
            <person name="Stenlid J."/>
            <person name="Sun H."/>
            <person name="Sun S."/>
            <person name="Syed K."/>
            <person name="Tsang A."/>
            <person name="Wiebenga A."/>
            <person name="Young D."/>
            <person name="Pisabarro A."/>
            <person name="Eastwood D.C."/>
            <person name="Martin F."/>
            <person name="Cullen D."/>
            <person name="Grigoriev I.V."/>
            <person name="Hibbett D.S."/>
        </authorList>
    </citation>
    <scope>NUCLEOTIDE SEQUENCE [LARGE SCALE GENOMIC DNA]</scope>
    <source>
        <strain evidence="2 3">ATCC 11539</strain>
    </source>
</reference>
<dbReference type="AlphaFoldDB" id="S7QH04"/>
<organism evidence="2 3">
    <name type="scientific">Gloeophyllum trabeum (strain ATCC 11539 / FP-39264 / Madison 617)</name>
    <name type="common">Brown rot fungus</name>
    <dbReference type="NCBI Taxonomy" id="670483"/>
    <lineage>
        <taxon>Eukaryota</taxon>
        <taxon>Fungi</taxon>
        <taxon>Dikarya</taxon>
        <taxon>Basidiomycota</taxon>
        <taxon>Agaricomycotina</taxon>
        <taxon>Agaricomycetes</taxon>
        <taxon>Gloeophyllales</taxon>
        <taxon>Gloeophyllaceae</taxon>
        <taxon>Gloeophyllum</taxon>
    </lineage>
</organism>
<evidence type="ECO:0008006" key="4">
    <source>
        <dbReference type="Google" id="ProtNLM"/>
    </source>
</evidence>
<dbReference type="GeneID" id="19309338"/>
<dbReference type="SUPFAM" id="SSF49777">
    <property type="entry name" value="PEBP-like"/>
    <property type="match status" value="1"/>
</dbReference>
<sequence>MMQNPLTPGLLLFSQAVLLLAAAQQNYSYNDLQIEAIQAHFQQAGIIPPLLPSLNPLAWINVSFPGVGSVSPGQVLSLDQVRQLPSIAVTFANESALAAFNNTNTTVILEDVGWPGFNFSLGQTRTWLVYNAVLTPGADGCSQCNSSDPAILNTAGGTTVTDYDPIAVFGNGSHRYALLLFRQNENFKPLITHISNPVDFTLASFLNDTHLTPSDLYAAFNFDLQNGTATASAAPTSSVITSTLPAHAASTLSPTYSTWLSSPSSGSFGSAQPTQSGGGSGGSSGSGTGGAVGVLEISRVLMGLPAGVVDLALYCTMLHPFAVVLIITIQLWLASAQDNYTYADLQIEAIQAHLKQAGIIPPLLSTIDPIAYLNVSFPDVGQISPGQQLTLDLLTYLIASAEVAQVPSINISFRNASALSWATEAKAMVIMDNVGFSGFNFTQFDGEVLSWNVYDAVVAGADGDFIFLISALRQLEGKTDGIKLLGCSPNCSSQDPWQLSFANAMTAVPWKPFQYRSVVLLLKQSPDFQYHTPPESSAYAFNLASFLDSNPVDVPYVTSPHFRGQKVYMRQAFYFDVVNGTSNVSSSPAPTSPVITSTLPAHAASTLYPTIPTYSYSGTSASASNGPTASSRSHLLPMTGLGKPLAFFGDPLKIPARDA</sequence>
<dbReference type="InterPro" id="IPR036610">
    <property type="entry name" value="PEBP-like_sf"/>
</dbReference>
<keyword evidence="1" id="KW-0732">Signal</keyword>
<protein>
    <recommendedName>
        <fullName evidence="4">PEBP-like protein</fullName>
    </recommendedName>
</protein>
<dbReference type="eggNOG" id="KOG3346">
    <property type="taxonomic scope" value="Eukaryota"/>
</dbReference>
<dbReference type="HOGENOM" id="CLU_416214_0_0_1"/>
<dbReference type="EMBL" id="KB469298">
    <property type="protein sequence ID" value="EPQ58488.1"/>
    <property type="molecule type" value="Genomic_DNA"/>
</dbReference>
<feature type="chain" id="PRO_5004544004" description="PEBP-like protein" evidence="1">
    <location>
        <begin position="24"/>
        <end position="659"/>
    </location>
</feature>
<dbReference type="Gene3D" id="3.90.280.10">
    <property type="entry name" value="PEBP-like"/>
    <property type="match status" value="2"/>
</dbReference>
<gene>
    <name evidence="2" type="ORF">GLOTRDRAFT_91885</name>
</gene>
<feature type="signal peptide" evidence="1">
    <location>
        <begin position="1"/>
        <end position="23"/>
    </location>
</feature>
<dbReference type="RefSeq" id="XP_007863652.1">
    <property type="nucleotide sequence ID" value="XM_007865461.1"/>
</dbReference>
<dbReference type="KEGG" id="gtr:GLOTRDRAFT_91885"/>
<evidence type="ECO:0000256" key="1">
    <source>
        <dbReference type="SAM" id="SignalP"/>
    </source>
</evidence>
<accession>S7QH04</accession>
<dbReference type="Proteomes" id="UP000030669">
    <property type="component" value="Unassembled WGS sequence"/>
</dbReference>
<evidence type="ECO:0000313" key="3">
    <source>
        <dbReference type="Proteomes" id="UP000030669"/>
    </source>
</evidence>
<dbReference type="OrthoDB" id="2506647at2759"/>